<dbReference type="EMBL" id="AP018560">
    <property type="protein sequence ID" value="BBD78919.1"/>
    <property type="molecule type" value="Genomic_DNA"/>
</dbReference>
<dbReference type="KEGG" id="rbd:ALSL_0247"/>
<feature type="compositionally biased region" description="Low complexity" evidence="1">
    <location>
        <begin position="14"/>
        <end position="25"/>
    </location>
</feature>
<gene>
    <name evidence="2" type="ORF">ALSL_0247</name>
</gene>
<feature type="region of interest" description="Disordered" evidence="1">
    <location>
        <begin position="1"/>
        <end position="25"/>
    </location>
</feature>
<dbReference type="AlphaFoldDB" id="A0A2Z6E2V9"/>
<sequence length="52" mass="5538">MIARKAPGRAFPHRAPLGPRRGLAGGPARCGAACHRAETRVNDWTSGRIDVC</sequence>
<dbReference type="Proteomes" id="UP000270530">
    <property type="component" value="Chromosome"/>
</dbReference>
<reference evidence="3" key="1">
    <citation type="submission" date="2018-04" db="EMBL/GenBank/DDBJ databases">
        <authorList>
            <person name="Watanabe M."/>
            <person name="Kojima H."/>
        </authorList>
    </citation>
    <scope>NUCLEOTIDE SEQUENCE [LARGE SCALE GENOMIC DNA]</scope>
    <source>
        <strain evidence="3">Dysh456</strain>
    </source>
</reference>
<organism evidence="2 3">
    <name type="scientific">Aerosticca soli</name>
    <dbReference type="NCBI Taxonomy" id="2010829"/>
    <lineage>
        <taxon>Bacteria</taxon>
        <taxon>Pseudomonadati</taxon>
        <taxon>Pseudomonadota</taxon>
        <taxon>Gammaproteobacteria</taxon>
        <taxon>Lysobacterales</taxon>
        <taxon>Rhodanobacteraceae</taxon>
        <taxon>Aerosticca</taxon>
    </lineage>
</organism>
<name>A0A2Z6E2V9_9GAMM</name>
<evidence type="ECO:0000313" key="2">
    <source>
        <dbReference type="EMBL" id="BBD78919.1"/>
    </source>
</evidence>
<keyword evidence="3" id="KW-1185">Reference proteome</keyword>
<reference evidence="3" key="2">
    <citation type="submission" date="2018-06" db="EMBL/GenBank/DDBJ databases">
        <title>Genome sequence of Rhodanobacteraceae bacterium strain Dysh456.</title>
        <authorList>
            <person name="Fukui M."/>
        </authorList>
    </citation>
    <scope>NUCLEOTIDE SEQUENCE [LARGE SCALE GENOMIC DNA]</scope>
    <source>
        <strain evidence="3">Dysh456</strain>
    </source>
</reference>
<evidence type="ECO:0000313" key="3">
    <source>
        <dbReference type="Proteomes" id="UP000270530"/>
    </source>
</evidence>
<proteinExistence type="predicted"/>
<evidence type="ECO:0000256" key="1">
    <source>
        <dbReference type="SAM" id="MobiDB-lite"/>
    </source>
</evidence>
<protein>
    <submittedName>
        <fullName evidence="2">Uncharacterized protein</fullName>
    </submittedName>
</protein>
<accession>A0A2Z6E2V9</accession>